<evidence type="ECO:0008006" key="4">
    <source>
        <dbReference type="Google" id="ProtNLM"/>
    </source>
</evidence>
<dbReference type="Proteomes" id="UP001056648">
    <property type="component" value="Chromosome 2"/>
</dbReference>
<organism evidence="2 3">
    <name type="scientific">Cupriavidus gilardii</name>
    <dbReference type="NCBI Taxonomy" id="82541"/>
    <lineage>
        <taxon>Bacteria</taxon>
        <taxon>Pseudomonadati</taxon>
        <taxon>Pseudomonadota</taxon>
        <taxon>Betaproteobacteria</taxon>
        <taxon>Burkholderiales</taxon>
        <taxon>Burkholderiaceae</taxon>
        <taxon>Cupriavidus</taxon>
    </lineage>
</organism>
<feature type="compositionally biased region" description="Basic and acidic residues" evidence="1">
    <location>
        <begin position="1"/>
        <end position="10"/>
    </location>
</feature>
<dbReference type="EMBL" id="CP098736">
    <property type="protein sequence ID" value="USE79028.1"/>
    <property type="molecule type" value="Genomic_DNA"/>
</dbReference>
<gene>
    <name evidence="2" type="ORF">NDR89_20540</name>
</gene>
<keyword evidence="3" id="KW-1185">Reference proteome</keyword>
<sequence length="386" mass="41901">MDQRENRFYREPQPSGQQAEPVAWVHEDDPTRVISAVQKAGALKDGGASASSVRPYSLAAVLAGVAPSGEPIYQLRKADGSWIEQTEASYRYNLSYGHAVRIVYAAPKPSAPVVAWVRFRSDGGIEGPILDSDPRMDDARRKSGAWTALGVIIPQPSAQHAEQPAEEARGVDIRAALEMARTAMVSNGLTQRELPRVFEIIDAALLAAPAAGTGQEQHNDSCDFVNGVGDAKCNCGYPAATGAQGLTRERALLREALLWIDGTPDPTAVSLCADIRAILAQAMPSALSAAARDVLAERQRQIEAEGWTPEHDDEHDDNQLAMAAAWYATPPFVRHALDEKGLGFWPWAQEWWKPADRRRNLEKAGALVIAEIERLDRAAMAKGARS</sequence>
<accession>A0ABY4VUL4</accession>
<proteinExistence type="predicted"/>
<protein>
    <recommendedName>
        <fullName evidence="4">DUF551 domain-containing protein</fullName>
    </recommendedName>
</protein>
<reference evidence="2" key="1">
    <citation type="submission" date="2022-06" db="EMBL/GenBank/DDBJ databases">
        <title>Complete genome sequence and characterization of Cupriavidus gilardii QJ1 isolated from contaminating cells.</title>
        <authorList>
            <person name="Qi J."/>
        </authorList>
    </citation>
    <scope>NUCLEOTIDE SEQUENCE</scope>
    <source>
        <strain evidence="2">QJ1</strain>
    </source>
</reference>
<evidence type="ECO:0000313" key="2">
    <source>
        <dbReference type="EMBL" id="USE79028.1"/>
    </source>
</evidence>
<evidence type="ECO:0000313" key="3">
    <source>
        <dbReference type="Proteomes" id="UP001056648"/>
    </source>
</evidence>
<dbReference type="RefSeq" id="WP_252252750.1">
    <property type="nucleotide sequence ID" value="NZ_CP098736.1"/>
</dbReference>
<feature type="region of interest" description="Disordered" evidence="1">
    <location>
        <begin position="1"/>
        <end position="22"/>
    </location>
</feature>
<evidence type="ECO:0000256" key="1">
    <source>
        <dbReference type="SAM" id="MobiDB-lite"/>
    </source>
</evidence>
<name>A0ABY4VUL4_9BURK</name>